<dbReference type="CDD" id="cd01347">
    <property type="entry name" value="ligand_gated_channel"/>
    <property type="match status" value="1"/>
</dbReference>
<dbReference type="PROSITE" id="PS01156">
    <property type="entry name" value="TONB_DEPENDENT_REC_2"/>
    <property type="match status" value="1"/>
</dbReference>
<dbReference type="Gene3D" id="2.170.130.10">
    <property type="entry name" value="TonB-dependent receptor, plug domain"/>
    <property type="match status" value="1"/>
</dbReference>
<dbReference type="PANTHER" id="PTHR32552">
    <property type="entry name" value="FERRICHROME IRON RECEPTOR-RELATED"/>
    <property type="match status" value="1"/>
</dbReference>
<dbReference type="OrthoDB" id="6127007at2"/>
<dbReference type="EMBL" id="CP022530">
    <property type="protein sequence ID" value="ASP40277.1"/>
    <property type="molecule type" value="Genomic_DNA"/>
</dbReference>
<dbReference type="Pfam" id="PF00593">
    <property type="entry name" value="TonB_dep_Rec_b-barrel"/>
    <property type="match status" value="1"/>
</dbReference>
<reference evidence="14 15" key="1">
    <citation type="submission" date="2017-07" db="EMBL/GenBank/DDBJ databases">
        <title>Annotated genome sequence of Bacterioplanes sanyensis isolated from Red Sea.</title>
        <authorList>
            <person name="Rehman Z.U."/>
        </authorList>
    </citation>
    <scope>NUCLEOTIDE SEQUENCE [LARGE SCALE GENOMIC DNA]</scope>
    <source>
        <strain evidence="14 15">NV9</strain>
    </source>
</reference>
<keyword evidence="7 9" id="KW-0472">Membrane</keyword>
<feature type="domain" description="TonB-dependent receptor plug" evidence="13">
    <location>
        <begin position="69"/>
        <end position="169"/>
    </location>
</feature>
<evidence type="ECO:0000256" key="4">
    <source>
        <dbReference type="ARBA" id="ARBA00022692"/>
    </source>
</evidence>
<name>A0A222FMM3_9GAMM</name>
<evidence type="ECO:0000313" key="14">
    <source>
        <dbReference type="EMBL" id="ASP40277.1"/>
    </source>
</evidence>
<dbReference type="Gene3D" id="2.40.170.20">
    <property type="entry name" value="TonB-dependent receptor, beta-barrel domain"/>
    <property type="match status" value="2"/>
</dbReference>
<evidence type="ECO:0000256" key="9">
    <source>
        <dbReference type="PROSITE-ProRule" id="PRU01360"/>
    </source>
</evidence>
<evidence type="ECO:0000256" key="1">
    <source>
        <dbReference type="ARBA" id="ARBA00004571"/>
    </source>
</evidence>
<feature type="domain" description="TonB-dependent receptor-like beta-barrel" evidence="12">
    <location>
        <begin position="336"/>
        <end position="779"/>
    </location>
</feature>
<evidence type="ECO:0000256" key="5">
    <source>
        <dbReference type="ARBA" id="ARBA00022729"/>
    </source>
</evidence>
<evidence type="ECO:0000259" key="12">
    <source>
        <dbReference type="Pfam" id="PF00593"/>
    </source>
</evidence>
<dbReference type="InterPro" id="IPR039426">
    <property type="entry name" value="TonB-dep_rcpt-like"/>
</dbReference>
<dbReference type="InterPro" id="IPR037066">
    <property type="entry name" value="Plug_dom_sf"/>
</dbReference>
<comment type="similarity">
    <text evidence="9 11">Belongs to the TonB-dependent receptor family.</text>
</comment>
<evidence type="ECO:0000256" key="6">
    <source>
        <dbReference type="ARBA" id="ARBA00023077"/>
    </source>
</evidence>
<dbReference type="GO" id="GO:0009279">
    <property type="term" value="C:cell outer membrane"/>
    <property type="evidence" value="ECO:0007669"/>
    <property type="project" value="UniProtKB-SubCell"/>
</dbReference>
<organism evidence="14 15">
    <name type="scientific">Bacterioplanes sanyensis</name>
    <dbReference type="NCBI Taxonomy" id="1249553"/>
    <lineage>
        <taxon>Bacteria</taxon>
        <taxon>Pseudomonadati</taxon>
        <taxon>Pseudomonadota</taxon>
        <taxon>Gammaproteobacteria</taxon>
        <taxon>Oceanospirillales</taxon>
        <taxon>Oceanospirillaceae</taxon>
        <taxon>Bacterioplanes</taxon>
    </lineage>
</organism>
<evidence type="ECO:0000259" key="13">
    <source>
        <dbReference type="Pfam" id="PF07715"/>
    </source>
</evidence>
<keyword evidence="2 9" id="KW-0813">Transport</keyword>
<keyword evidence="4 9" id="KW-0812">Transmembrane</keyword>
<sequence>MSVASLAGFARHPLSHSIQRWSAIALVGISGSVSAQEAPELSDVVVNGMDQQLPPQVASTATKSSMNLLQTPAALVVIDSELLQSQGAQTLQDSIRNISGISQAGNNYGIGDNLVIRGLGVNYAQDGMYAGGGLGNTYNPTRSMLNIDRVETLKGPATGLYGIGEAGGVINLIEKQPQNEARTEVSANGGRWNEWGVAVDTTAPLNEQLAYRLVAGHQQSDGYRDLSSERSEAYGSLRWQFNDRHQLRVQLAYIDDSVQVDSVGHPVRIMNWDSASMVPGAVTGADLPNDSDGDRDGKLGIQLSDEQRQQLADSIRTSDGLEPYDLGSASLISPLSEPNEGTEQRIKLIHEWQAKHGWKLVQQLQQRSYESEFVRQTGAYNYVYWTRSGETNADPRAPLLVDGELYPFAVRRQEYRGQVVDEDSWQFFADVSKHWNLGRLSGEHLLSLYYDQRDVRLKSWSAYDADGNSGDNPIPYILDMRNANWPTGDFMDYDHSLRSNYNKELTAQGVSVQEVFYWNDRLTARIGLAHTQLEQRYQHLGTDRSPGSTPEADSNDSGNTFNAGLNYLWLPELATFVNYAKGRTAYSVLGSVTGDDDRPDSESKSLDVGVRWAALEGQVTGSLVYFDTRRTNLRYNNPVYNDNPDDPEYNVNVRRYFYDDEDKTRGYEFDLALALAERWQLTMNATYQKAEQERSGENLGQVKGIPKRFANLWGRYSLPLSQLPAPVTLALGVQYEDERTINSSSFGVDDAVVPEYTRFDAAISYDHEQLALQLNINNLTDETYYSKPMFLGGQPGDPRNVAVSAKYRF</sequence>
<dbReference type="GO" id="GO:0015344">
    <property type="term" value="F:siderophore uptake transmembrane transporter activity"/>
    <property type="evidence" value="ECO:0007669"/>
    <property type="project" value="TreeGrafter"/>
</dbReference>
<protein>
    <submittedName>
        <fullName evidence="14">TonB-dependent receptor</fullName>
    </submittedName>
</protein>
<dbReference type="PROSITE" id="PS52016">
    <property type="entry name" value="TONB_DEPENDENT_REC_3"/>
    <property type="match status" value="1"/>
</dbReference>
<dbReference type="InterPro" id="IPR000531">
    <property type="entry name" value="Beta-barrel_TonB"/>
</dbReference>
<keyword evidence="14" id="KW-0675">Receptor</keyword>
<evidence type="ECO:0000256" key="10">
    <source>
        <dbReference type="PROSITE-ProRule" id="PRU10144"/>
    </source>
</evidence>
<dbReference type="InterPro" id="IPR036942">
    <property type="entry name" value="Beta-barrel_TonB_sf"/>
</dbReference>
<gene>
    <name evidence="14" type="ORF">CHH28_17045</name>
</gene>
<evidence type="ECO:0000313" key="15">
    <source>
        <dbReference type="Proteomes" id="UP000202440"/>
    </source>
</evidence>
<dbReference type="Proteomes" id="UP000202440">
    <property type="component" value="Chromosome"/>
</dbReference>
<dbReference type="PANTHER" id="PTHR32552:SF90">
    <property type="entry name" value="METAL-PSEUDOPALINE RECEPTOR CNTO"/>
    <property type="match status" value="1"/>
</dbReference>
<dbReference type="InterPro" id="IPR010917">
    <property type="entry name" value="TonB_rcpt_CS"/>
</dbReference>
<dbReference type="Pfam" id="PF07715">
    <property type="entry name" value="Plug"/>
    <property type="match status" value="1"/>
</dbReference>
<evidence type="ECO:0000256" key="2">
    <source>
        <dbReference type="ARBA" id="ARBA00022448"/>
    </source>
</evidence>
<keyword evidence="15" id="KW-1185">Reference proteome</keyword>
<keyword evidence="8 9" id="KW-0998">Cell outer membrane</keyword>
<evidence type="ECO:0000256" key="8">
    <source>
        <dbReference type="ARBA" id="ARBA00023237"/>
    </source>
</evidence>
<keyword evidence="6 11" id="KW-0798">TonB box</keyword>
<keyword evidence="5" id="KW-0732">Signal</keyword>
<dbReference type="AlphaFoldDB" id="A0A222FMM3"/>
<dbReference type="KEGG" id="bsan:CHH28_17045"/>
<evidence type="ECO:0000256" key="3">
    <source>
        <dbReference type="ARBA" id="ARBA00022452"/>
    </source>
</evidence>
<accession>A0A222FMM3</accession>
<comment type="subcellular location">
    <subcellularLocation>
        <location evidence="1 9">Cell outer membrane</location>
        <topology evidence="1 9">Multi-pass membrane protein</topology>
    </subcellularLocation>
</comment>
<dbReference type="RefSeq" id="WP_094061446.1">
    <property type="nucleotide sequence ID" value="NZ_CP022530.1"/>
</dbReference>
<proteinExistence type="inferred from homology"/>
<dbReference type="InterPro" id="IPR012910">
    <property type="entry name" value="Plug_dom"/>
</dbReference>
<feature type="short sequence motif" description="TonB C-terminal box" evidence="10">
    <location>
        <begin position="792"/>
        <end position="809"/>
    </location>
</feature>
<evidence type="ECO:0000256" key="7">
    <source>
        <dbReference type="ARBA" id="ARBA00023136"/>
    </source>
</evidence>
<keyword evidence="3 9" id="KW-1134">Transmembrane beta strand</keyword>
<evidence type="ECO:0000256" key="11">
    <source>
        <dbReference type="RuleBase" id="RU003357"/>
    </source>
</evidence>
<dbReference type="SUPFAM" id="SSF56935">
    <property type="entry name" value="Porins"/>
    <property type="match status" value="1"/>
</dbReference>